<dbReference type="VEuPathDB" id="VectorBase:PHUM097590"/>
<dbReference type="GO" id="GO:0005634">
    <property type="term" value="C:nucleus"/>
    <property type="evidence" value="ECO:0007669"/>
    <property type="project" value="TreeGrafter"/>
</dbReference>
<sequence>MAYLLEVFKIDDNPPLQRRQSLLMIEDQLMIVMDLNELDLVQENVPLKNKDIEEFLKKYNFLSQWELKTAFVITIKDIVSILGESIPCVGCRRRVERLYYQLMGIGQLALDPLQVKSDGTLIMKEEIINSPRVLCSIFTDHSARLSNLIDNQPRLKKSRRCVLHSWDLYKSRPVTPALKDVWAVMHEKCKAEVLLIDFSTLLSKLENYLKKHRFCSDCRTKVMKAYNLLVADCDPTKEKGFIPSLYQKIKRCLPGKHIHLPNETKYIDSLVARAEPELLGNRRERHAKTMEIAQEEVLTCIGICIYDRLRRIYVRLQEEEFTCKVLAAVAVEALCRNFEKAVEKKRGITQLELLCEEITKAEIAKQQKKEIKKLKKKRKKEKRNELDAEEKYVNDEDKMKMAENNNGDSNFIENDSSLNHCQSCHSAQESLEKRKKKAEKLHIRNNDNSQDCGYSSEYNNNCYTPSASSSLNSSPEGSEVACSEGFCDHEDEKVCHGKGHFSLMLEEMLKASSLTSEDECYISPEEIQAFKAKMPLVDEKRSQLRQVLKKRFAQLCIKSQNSNT</sequence>
<name>E0VCU6_PEDHC</name>
<keyword evidence="1" id="KW-0175">Coiled coil</keyword>
<evidence type="ECO:0000313" key="2">
    <source>
        <dbReference type="EMBL" id="EEB11202.1"/>
    </source>
</evidence>
<dbReference type="eggNOG" id="ENOG502QQ20">
    <property type="taxonomic scope" value="Eukaryota"/>
</dbReference>
<dbReference type="OMA" id="MMLMDLN"/>
<evidence type="ECO:0000313" key="3">
    <source>
        <dbReference type="EnsemblMetazoa" id="PHUM097590-PA"/>
    </source>
</evidence>
<organism>
    <name type="scientific">Pediculus humanus subsp. corporis</name>
    <name type="common">Body louse</name>
    <dbReference type="NCBI Taxonomy" id="121224"/>
    <lineage>
        <taxon>Eukaryota</taxon>
        <taxon>Metazoa</taxon>
        <taxon>Ecdysozoa</taxon>
        <taxon>Arthropoda</taxon>
        <taxon>Hexapoda</taxon>
        <taxon>Insecta</taxon>
        <taxon>Pterygota</taxon>
        <taxon>Neoptera</taxon>
        <taxon>Paraneoptera</taxon>
        <taxon>Psocodea</taxon>
        <taxon>Troctomorpha</taxon>
        <taxon>Phthiraptera</taxon>
        <taxon>Anoplura</taxon>
        <taxon>Pediculidae</taxon>
        <taxon>Pediculus</taxon>
    </lineage>
</organism>
<evidence type="ECO:0000313" key="4">
    <source>
        <dbReference type="Proteomes" id="UP000009046"/>
    </source>
</evidence>
<accession>E0VCU6</accession>
<dbReference type="AlphaFoldDB" id="E0VCU6"/>
<dbReference type="CTD" id="8238059"/>
<dbReference type="PANTHER" id="PTHR13601:SF2">
    <property type="entry name" value="GAMETOGENETIN-BINDING PROTEIN 2"/>
    <property type="match status" value="1"/>
</dbReference>
<proteinExistence type="predicted"/>
<dbReference type="GeneID" id="8238059"/>
<dbReference type="GO" id="GO:0005737">
    <property type="term" value="C:cytoplasm"/>
    <property type="evidence" value="ECO:0007669"/>
    <property type="project" value="TreeGrafter"/>
</dbReference>
<dbReference type="EMBL" id="DS235065">
    <property type="protein sequence ID" value="EEB11202.1"/>
    <property type="molecule type" value="Genomic_DNA"/>
</dbReference>
<dbReference type="EMBL" id="AAZO01001166">
    <property type="status" value="NOT_ANNOTATED_CDS"/>
    <property type="molecule type" value="Genomic_DNA"/>
</dbReference>
<dbReference type="RefSeq" id="XP_002423940.1">
    <property type="nucleotide sequence ID" value="XM_002423895.1"/>
</dbReference>
<reference evidence="2" key="1">
    <citation type="submission" date="2007-04" db="EMBL/GenBank/DDBJ databases">
        <title>Annotation of Pediculus humanus corporis strain USDA.</title>
        <authorList>
            <person name="Kirkness E."/>
            <person name="Hannick L."/>
            <person name="Hass B."/>
            <person name="Bruggner R."/>
            <person name="Lawson D."/>
            <person name="Bidwell S."/>
            <person name="Joardar V."/>
            <person name="Caler E."/>
            <person name="Walenz B."/>
            <person name="Inman J."/>
            <person name="Schobel S."/>
            <person name="Galinsky K."/>
            <person name="Amedeo P."/>
            <person name="Strausberg R."/>
        </authorList>
    </citation>
    <scope>NUCLEOTIDE SEQUENCE</scope>
    <source>
        <strain evidence="2">USDA</strain>
    </source>
</reference>
<feature type="coiled-coil region" evidence="1">
    <location>
        <begin position="361"/>
        <end position="405"/>
    </location>
</feature>
<dbReference type="FunCoup" id="E0VCU6">
    <property type="interactions" value="2218"/>
</dbReference>
<dbReference type="EMBL" id="AAZO01001167">
    <property type="status" value="NOT_ANNOTATED_CDS"/>
    <property type="molecule type" value="Genomic_DNA"/>
</dbReference>
<gene>
    <name evidence="3" type="primary">8238059</name>
    <name evidence="2" type="ORF">Phum_PHUM097590</name>
</gene>
<dbReference type="Proteomes" id="UP000009046">
    <property type="component" value="Unassembled WGS sequence"/>
</dbReference>
<dbReference type="STRING" id="121224.E0VCU6"/>
<protein>
    <recommendedName>
        <fullName evidence="5">Gametogenetin-binding protein 2-like</fullName>
    </recommendedName>
</protein>
<reference evidence="2" key="2">
    <citation type="submission" date="2007-04" db="EMBL/GenBank/DDBJ databases">
        <title>The genome of the human body louse.</title>
        <authorList>
            <consortium name="The Human Body Louse Genome Consortium"/>
            <person name="Kirkness E."/>
            <person name="Walenz B."/>
            <person name="Hass B."/>
            <person name="Bruggner R."/>
            <person name="Strausberg R."/>
        </authorList>
    </citation>
    <scope>NUCLEOTIDE SEQUENCE</scope>
    <source>
        <strain evidence="2">USDA</strain>
    </source>
</reference>
<dbReference type="InParanoid" id="E0VCU6"/>
<evidence type="ECO:0008006" key="5">
    <source>
        <dbReference type="Google" id="ProtNLM"/>
    </source>
</evidence>
<dbReference type="EnsemblMetazoa" id="PHUM097590-RA">
    <property type="protein sequence ID" value="PHUM097590-PA"/>
    <property type="gene ID" value="PHUM097590"/>
</dbReference>
<dbReference type="PANTHER" id="PTHR13601">
    <property type="entry name" value="GAMETOGENETIN-BINDING PROTEIN 2"/>
    <property type="match status" value="1"/>
</dbReference>
<reference evidence="3" key="3">
    <citation type="submission" date="2020-05" db="UniProtKB">
        <authorList>
            <consortium name="EnsemblMetazoa"/>
        </authorList>
    </citation>
    <scope>IDENTIFICATION</scope>
    <source>
        <strain evidence="3">USDA</strain>
    </source>
</reference>
<dbReference type="KEGG" id="phu:Phum_PHUM097590"/>
<dbReference type="InterPro" id="IPR026073">
    <property type="entry name" value="GGNBP2"/>
</dbReference>
<evidence type="ECO:0000256" key="1">
    <source>
        <dbReference type="SAM" id="Coils"/>
    </source>
</evidence>
<dbReference type="HOGENOM" id="CLU_024870_0_0_1"/>
<keyword evidence="4" id="KW-1185">Reference proteome</keyword>
<dbReference type="OrthoDB" id="2422440at2759"/>